<sequence length="124" mass="13620">MFDSIKDTIENAGFGRKGIIKRYIKTFSENNLEEDEQLLGVAAPSDKPTQLLFVTSKKTCFYHMAASDQSNDLKVANEEITSCDVNRANGLAGITIETAKGPININKVPEQTADQIKEILTNPS</sequence>
<keyword evidence="2" id="KW-1185">Reference proteome</keyword>
<proteinExistence type="predicted"/>
<evidence type="ECO:0000313" key="1">
    <source>
        <dbReference type="EMBL" id="QTN00555.1"/>
    </source>
</evidence>
<dbReference type="EMBL" id="CP046956">
    <property type="protein sequence ID" value="QTN00555.1"/>
    <property type="molecule type" value="Genomic_DNA"/>
</dbReference>
<accession>A0ABX7VWZ5</accession>
<gene>
    <name evidence="1" type="ORF">ERJ70_15375</name>
</gene>
<reference evidence="1 2" key="1">
    <citation type="submission" date="2019-12" db="EMBL/GenBank/DDBJ databases">
        <title>The whole genome sequencing of a strain isolated from a Mars analog, Dalangtan Playa.</title>
        <authorList>
            <person name="Huang T."/>
        </authorList>
    </citation>
    <scope>NUCLEOTIDE SEQUENCE [LARGE SCALE GENOMIC DNA]</scope>
    <source>
        <strain evidence="1 2">DP4-553-S</strain>
    </source>
</reference>
<name>A0ABX7VWZ5_9BACI</name>
<evidence type="ECO:0008006" key="3">
    <source>
        <dbReference type="Google" id="ProtNLM"/>
    </source>
</evidence>
<organism evidence="1 2">
    <name type="scientific">Sediminibacillus dalangtanensis</name>
    <dbReference type="NCBI Taxonomy" id="2729421"/>
    <lineage>
        <taxon>Bacteria</taxon>
        <taxon>Bacillati</taxon>
        <taxon>Bacillota</taxon>
        <taxon>Bacilli</taxon>
        <taxon>Bacillales</taxon>
        <taxon>Bacillaceae</taxon>
        <taxon>Sediminibacillus</taxon>
    </lineage>
</organism>
<evidence type="ECO:0000313" key="2">
    <source>
        <dbReference type="Proteomes" id="UP000665043"/>
    </source>
</evidence>
<dbReference type="RefSeq" id="WP_209365687.1">
    <property type="nucleotide sequence ID" value="NZ_CP046956.1"/>
</dbReference>
<dbReference type="Proteomes" id="UP000665043">
    <property type="component" value="Chromosome"/>
</dbReference>
<protein>
    <recommendedName>
        <fullName evidence="3">PH domain-containing protein</fullName>
    </recommendedName>
</protein>